<evidence type="ECO:0000313" key="1">
    <source>
        <dbReference type="EMBL" id="KAK6636671.1"/>
    </source>
</evidence>
<proteinExistence type="predicted"/>
<name>A0AAN8S767_POLSC</name>
<dbReference type="Proteomes" id="UP001372834">
    <property type="component" value="Unassembled WGS sequence"/>
</dbReference>
<sequence length="114" mass="12617">MDDKTRECAQMNFYDSENITMIEDEKQEALEVGETLGLLSTESGLHLERVSWYSSNKFLRGWGTFPDVSTLSIKFAFSDTLTGAHGHQHLTGSGAQGVDINLPGNLGARFIDDF</sequence>
<accession>A0AAN8S767</accession>
<protein>
    <submittedName>
        <fullName evidence="1">Uncharacterized protein</fullName>
    </submittedName>
</protein>
<reference evidence="1 2" key="1">
    <citation type="submission" date="2023-10" db="EMBL/GenBank/DDBJ databases">
        <title>Genomes of two closely related lineages of the louse Polyplax serrata with different host specificities.</title>
        <authorList>
            <person name="Martinu J."/>
            <person name="Tarabai H."/>
            <person name="Stefka J."/>
            <person name="Hypsa V."/>
        </authorList>
    </citation>
    <scope>NUCLEOTIDE SEQUENCE [LARGE SCALE GENOMIC DNA]</scope>
    <source>
        <strain evidence="1">HR10_N</strain>
    </source>
</reference>
<gene>
    <name evidence="1" type="ORF">RUM43_010333</name>
</gene>
<comment type="caution">
    <text evidence="1">The sequence shown here is derived from an EMBL/GenBank/DDBJ whole genome shotgun (WGS) entry which is preliminary data.</text>
</comment>
<evidence type="ECO:0000313" key="2">
    <source>
        <dbReference type="Proteomes" id="UP001372834"/>
    </source>
</evidence>
<dbReference type="EMBL" id="JAWJWE010000004">
    <property type="protein sequence ID" value="KAK6636671.1"/>
    <property type="molecule type" value="Genomic_DNA"/>
</dbReference>
<dbReference type="AlphaFoldDB" id="A0AAN8S767"/>
<organism evidence="1 2">
    <name type="scientific">Polyplax serrata</name>
    <name type="common">Common mouse louse</name>
    <dbReference type="NCBI Taxonomy" id="468196"/>
    <lineage>
        <taxon>Eukaryota</taxon>
        <taxon>Metazoa</taxon>
        <taxon>Ecdysozoa</taxon>
        <taxon>Arthropoda</taxon>
        <taxon>Hexapoda</taxon>
        <taxon>Insecta</taxon>
        <taxon>Pterygota</taxon>
        <taxon>Neoptera</taxon>
        <taxon>Paraneoptera</taxon>
        <taxon>Psocodea</taxon>
        <taxon>Troctomorpha</taxon>
        <taxon>Phthiraptera</taxon>
        <taxon>Anoplura</taxon>
        <taxon>Polyplacidae</taxon>
        <taxon>Polyplax</taxon>
    </lineage>
</organism>